<dbReference type="InterPro" id="IPR010402">
    <property type="entry name" value="CCT_domain"/>
</dbReference>
<dbReference type="GO" id="GO:0005634">
    <property type="term" value="C:nucleus"/>
    <property type="evidence" value="ECO:0007669"/>
    <property type="project" value="UniProtKB-SubCell"/>
</dbReference>
<protein>
    <recommendedName>
        <fullName evidence="4">CCT domain-containing protein</fullName>
    </recommendedName>
</protein>
<feature type="domain" description="CCT" evidence="4">
    <location>
        <begin position="39"/>
        <end position="65"/>
    </location>
</feature>
<comment type="caution">
    <text evidence="5">The sequence shown here is derived from an EMBL/GenBank/DDBJ whole genome shotgun (WGS) entry which is preliminary data.</text>
</comment>
<evidence type="ECO:0000313" key="5">
    <source>
        <dbReference type="EMBL" id="KAG8087829.1"/>
    </source>
</evidence>
<evidence type="ECO:0000256" key="1">
    <source>
        <dbReference type="ARBA" id="ARBA00004123"/>
    </source>
</evidence>
<dbReference type="OrthoDB" id="153872at2759"/>
<reference evidence="5" key="2">
    <citation type="submission" date="2021-02" db="EMBL/GenBank/DDBJ databases">
        <authorList>
            <person name="Kimball J.A."/>
            <person name="Haas M.W."/>
            <person name="Macchietto M."/>
            <person name="Kono T."/>
            <person name="Duquette J."/>
            <person name="Shao M."/>
        </authorList>
    </citation>
    <scope>NUCLEOTIDE SEQUENCE</scope>
    <source>
        <tissue evidence="5">Fresh leaf tissue</tissue>
    </source>
</reference>
<reference evidence="5" key="1">
    <citation type="journal article" date="2021" name="bioRxiv">
        <title>Whole Genome Assembly and Annotation of Northern Wild Rice, Zizania palustris L., Supports a Whole Genome Duplication in the Zizania Genus.</title>
        <authorList>
            <person name="Haas M."/>
            <person name="Kono T."/>
            <person name="Macchietto M."/>
            <person name="Millas R."/>
            <person name="McGilp L."/>
            <person name="Shao M."/>
            <person name="Duquette J."/>
            <person name="Hirsch C.N."/>
            <person name="Kimball J."/>
        </authorList>
    </citation>
    <scope>NUCLEOTIDE SEQUENCE</scope>
    <source>
        <tissue evidence="5">Fresh leaf tissue</tissue>
    </source>
</reference>
<feature type="chain" id="PRO_5035232360" description="CCT domain-containing protein" evidence="3">
    <location>
        <begin position="23"/>
        <end position="69"/>
    </location>
</feature>
<evidence type="ECO:0000256" key="3">
    <source>
        <dbReference type="SAM" id="SignalP"/>
    </source>
</evidence>
<proteinExistence type="predicted"/>
<dbReference type="Proteomes" id="UP000729402">
    <property type="component" value="Unassembled WGS sequence"/>
</dbReference>
<dbReference type="Pfam" id="PF06203">
    <property type="entry name" value="CCT"/>
    <property type="match status" value="1"/>
</dbReference>
<keyword evidence="6" id="KW-1185">Reference proteome</keyword>
<feature type="signal peptide" evidence="3">
    <location>
        <begin position="1"/>
        <end position="22"/>
    </location>
</feature>
<dbReference type="EMBL" id="JAAALK010000082">
    <property type="protein sequence ID" value="KAG8087829.1"/>
    <property type="molecule type" value="Genomic_DNA"/>
</dbReference>
<comment type="subcellular location">
    <subcellularLocation>
        <location evidence="1">Nucleus</location>
    </subcellularLocation>
</comment>
<evidence type="ECO:0000313" key="6">
    <source>
        <dbReference type="Proteomes" id="UP000729402"/>
    </source>
</evidence>
<keyword evidence="3" id="KW-0732">Signal</keyword>
<keyword evidence="2" id="KW-0539">Nucleus</keyword>
<evidence type="ECO:0000256" key="2">
    <source>
        <dbReference type="ARBA" id="ARBA00023242"/>
    </source>
</evidence>
<name>A0A8J5WDS2_ZIZPA</name>
<gene>
    <name evidence="5" type="ORF">GUJ93_ZPchr0010g10231</name>
</gene>
<accession>A0A8J5WDS2</accession>
<sequence>MSSLWLTVALLGAVEFEKPAAGDDRWWTGGPSGSGRSPRFNRQVRYESSKARADCRLRIKGRFVKDIQI</sequence>
<evidence type="ECO:0000259" key="4">
    <source>
        <dbReference type="Pfam" id="PF06203"/>
    </source>
</evidence>
<organism evidence="5 6">
    <name type="scientific">Zizania palustris</name>
    <name type="common">Northern wild rice</name>
    <dbReference type="NCBI Taxonomy" id="103762"/>
    <lineage>
        <taxon>Eukaryota</taxon>
        <taxon>Viridiplantae</taxon>
        <taxon>Streptophyta</taxon>
        <taxon>Embryophyta</taxon>
        <taxon>Tracheophyta</taxon>
        <taxon>Spermatophyta</taxon>
        <taxon>Magnoliopsida</taxon>
        <taxon>Liliopsida</taxon>
        <taxon>Poales</taxon>
        <taxon>Poaceae</taxon>
        <taxon>BOP clade</taxon>
        <taxon>Oryzoideae</taxon>
        <taxon>Oryzeae</taxon>
        <taxon>Zizaniinae</taxon>
        <taxon>Zizania</taxon>
    </lineage>
</organism>
<dbReference type="AlphaFoldDB" id="A0A8J5WDS2"/>